<dbReference type="Proteomes" id="UP001396334">
    <property type="component" value="Unassembled WGS sequence"/>
</dbReference>
<gene>
    <name evidence="2" type="ORF">V6N11_066963</name>
</gene>
<organism evidence="2 3">
    <name type="scientific">Hibiscus sabdariffa</name>
    <name type="common">roselle</name>
    <dbReference type="NCBI Taxonomy" id="183260"/>
    <lineage>
        <taxon>Eukaryota</taxon>
        <taxon>Viridiplantae</taxon>
        <taxon>Streptophyta</taxon>
        <taxon>Embryophyta</taxon>
        <taxon>Tracheophyta</taxon>
        <taxon>Spermatophyta</taxon>
        <taxon>Magnoliopsida</taxon>
        <taxon>eudicotyledons</taxon>
        <taxon>Gunneridae</taxon>
        <taxon>Pentapetalae</taxon>
        <taxon>rosids</taxon>
        <taxon>malvids</taxon>
        <taxon>Malvales</taxon>
        <taxon>Malvaceae</taxon>
        <taxon>Malvoideae</taxon>
        <taxon>Hibiscus</taxon>
    </lineage>
</organism>
<evidence type="ECO:0000313" key="3">
    <source>
        <dbReference type="Proteomes" id="UP001396334"/>
    </source>
</evidence>
<sequence length="75" mass="7190">MAKIALFIVLISIVMIQSVQFVVGDGEPSSAPIADVVAVAGPVSGNEPSSAPIADVVAVAGPVPGGAPSSAPAPQ</sequence>
<name>A0ABR2SPQ6_9ROSI</name>
<keyword evidence="3" id="KW-1185">Reference proteome</keyword>
<comment type="caution">
    <text evidence="2">The sequence shown here is derived from an EMBL/GenBank/DDBJ whole genome shotgun (WGS) entry which is preliminary data.</text>
</comment>
<protein>
    <submittedName>
        <fullName evidence="2">Uncharacterized protein</fullName>
    </submittedName>
</protein>
<accession>A0ABR2SPQ6</accession>
<feature type="chain" id="PRO_5045871156" evidence="1">
    <location>
        <begin position="22"/>
        <end position="75"/>
    </location>
</feature>
<proteinExistence type="predicted"/>
<feature type="signal peptide" evidence="1">
    <location>
        <begin position="1"/>
        <end position="21"/>
    </location>
</feature>
<evidence type="ECO:0000313" key="2">
    <source>
        <dbReference type="EMBL" id="KAK9027119.1"/>
    </source>
</evidence>
<reference evidence="2 3" key="1">
    <citation type="journal article" date="2024" name="G3 (Bethesda)">
        <title>Genome assembly of Hibiscus sabdariffa L. provides insights into metabolisms of medicinal natural products.</title>
        <authorList>
            <person name="Kim T."/>
        </authorList>
    </citation>
    <scope>NUCLEOTIDE SEQUENCE [LARGE SCALE GENOMIC DNA]</scope>
    <source>
        <strain evidence="2">TK-2024</strain>
        <tissue evidence="2">Old leaves</tissue>
    </source>
</reference>
<dbReference type="EMBL" id="JBBPBN010000012">
    <property type="protein sequence ID" value="KAK9027119.1"/>
    <property type="molecule type" value="Genomic_DNA"/>
</dbReference>
<keyword evidence="1" id="KW-0732">Signal</keyword>
<evidence type="ECO:0000256" key="1">
    <source>
        <dbReference type="SAM" id="SignalP"/>
    </source>
</evidence>